<keyword evidence="7" id="KW-1185">Reference proteome</keyword>
<dbReference type="InterPro" id="IPR028994">
    <property type="entry name" value="Integrin_alpha_N"/>
</dbReference>
<evidence type="ECO:0000256" key="1">
    <source>
        <dbReference type="ARBA" id="ARBA00004613"/>
    </source>
</evidence>
<keyword evidence="2" id="KW-0964">Secreted</keyword>
<sequence length="2125" mass="232294">MIIGPVGCWGVGPSDRAEHVETAKQADTFEPPPISSELPHIIPAGPGPATGYLPGRSSVSASGGYEYTIPLDVAPGRAGMQPSLALTYASGAGVDSLGVGWAVAGTRSIVRLCAPTFATNGHVGFPSQFCLDQQPLMPTGNPGEYRTEKDSFAQVKAQPAQATVPDSWVVRLKNGRNRTYKSVRYDGTNTRFWALEREVDRRGNTVRYYYDHRELWESCTAAQKADPVANPECKEPYTHFYFELERIEYTANEAEQARRKVVFHHQPRDPQVKPTYIRVWDVTKQSFHFQDVSNPLDLIEMYGPTEEPWSGTPSLAWSYELVHTSSPDTGRPLLVSVKKCSASQGCLLAREFTYGERSPGASDSYEVLWEMTRSDVVLAEDLRIFDGTGDGKDDIHIVRDADPDPLMVDLHGHLFPSGDSAVFATSTDTPADAVPVDIDGDGFVELVGTRTMSPPPNLLWENWVYKPQGSTGVLQPWVKLPDMPSLWPNDPHVTGYETIFWTDHYPILFGDLDGDGLPDLCRSRPGGTLPQPNYDIQRVWTCARNLGDGSFGPWGLWAHVTWFGDGQEYLADLDGDGRVEFYNGDAALGDRNGDGFQEVLASSASDTVTVGDFDGDGRDDLVNDASLTVDYAHPNPGAQAPNAHRTGSTFDVGTFRGDFDGNGRDDLLLVWIDANQATHMKAITMAGPDPDRLVEVGDEDADWRERVTYTRELAPNWDPTSCTGATYPNTCVRRGFSVVSRLESRTGTPHDRHFAYDFPTYDRHGRGFLGFNRVLEWQPDRPALLITQYDNIISSSQGVYPLAFRPLYTIEVVPILEPLSSGAAIPHLSSANARVKRTKYRYLLDKHWTGRYSVIPDPESSWNSEEWEQEVSIDWAAWPHIVAWWSLLSLDPAIAKRRQGIEQYDSFGNLTFSEERTLGGPHPTLGNIGGTRRTTTLTYDLRPADWLISLVDQVQVEAEAPDGLTTTRTTKYVHDAWGQLESIEHMPNSNADEQQLITYTRNTRGLITDVTATTGGAAARVQHIQYDDEGVHPKQTWNDYGHTSSMKVHPTLSVPTMKVDPNGVTDHWIYDDLGRLRHAIPQAGNWSTTQYEPWIESGLREGTLVKVFQEDGARSETWLDDQGRGVTSRSLDFAGQWRNVRVSRDRLGRVFYETRPYYVGGLAVSPATFYRFDSLDRVVEASLPDFTSRVSTYDFLQTVHHDALGNEQVLTYDFDDRVLRRASHALPTPSEPGSTLVSNIEYAPFGQIKTITDNGGNQIQMFYDHRGRPKKTIHPDRGQTIVQYNGHGEVQWSQTAAGTSTYTHDDLGRVTLLTTWEGNTELVWDQSPNGICKLSSSRSFDGTKTSYTYEPNGNIQDAIWNVNGMAGSLVLSRTYDDLGRLQTLEYPEVTGLGRTKIEYGYNEYGYLQRVADVSPTVAADVLWSVLARNQEDALLMAEGGDWATTMSYGPNNRIEEIKVVDTPAMTDVLHLNYHYDLNGSVDLREDLVEGRREVFRMDGHHRLKQWRLDYGLGGPNPGNRTSTYTYDDVDNLQEVSVSGSAISPYSELFTSGNGGKPHALYNNAQPNAPQSYFYDARGRLSNGDGRQYTYTSFDLPRTITTPAGTTSFEYDASGQRVKKWGPGGMTVSIGGLYESREESSGMSHVFVVQGSDGPIAQIVYRPSQQARKVHYLHQDALASVNVTTAQGIAASRSYYEPFGARVDVAGNPVAGPVQDIRNGFTGHRHDDDLGLINMRGRVYDPGTRRFLTPDPFAQLDENPYGYVGHDPLNWTDPSGFTPEKPGGSWYDGILGLFGGSGGVTATPIADYSGMAQSGLAGTITSAVMAVEVGKGNDGPNSSGCPTGTGSAPRPCAGAGQSGCPAGPEAGWLGITGRVLWGAGERLTELPLELAVGFLNLNAMRAGGLGMGSSAANIFQPGSGYVDHGWDAGRVLDEVNNLNPLYAVSIEVIKGIDAGEKGNYEAVGRAGMGVLATVVLVALTRKAVGKGGGPVAAEGTPLVHLTGAGSAISESGMLLGRNGIYVTTRATAGHTGAGMTLRTGVRPSSATSVVPIPSTALGAFRRPIPIGPMTAWQRGFGTQYSASGTLDLAAGTFARTGVNWNQVGFYAVDAAISVSVGTGAYIMWTE</sequence>
<evidence type="ECO:0000256" key="4">
    <source>
        <dbReference type="ARBA" id="ARBA00023026"/>
    </source>
</evidence>
<evidence type="ECO:0000259" key="5">
    <source>
        <dbReference type="Pfam" id="PF25023"/>
    </source>
</evidence>
<name>A0ABT5EYP4_9BACT</name>
<keyword evidence="3" id="KW-0677">Repeat</keyword>
<feature type="domain" description="Teneurin-like YD-shell" evidence="5">
    <location>
        <begin position="1301"/>
        <end position="1750"/>
    </location>
</feature>
<dbReference type="NCBIfam" id="TIGR03696">
    <property type="entry name" value="Rhs_assc_core"/>
    <property type="match status" value="1"/>
</dbReference>
<dbReference type="EMBL" id="JAQNDO010000001">
    <property type="protein sequence ID" value="MDC0746392.1"/>
    <property type="molecule type" value="Genomic_DNA"/>
</dbReference>
<evidence type="ECO:0000256" key="2">
    <source>
        <dbReference type="ARBA" id="ARBA00022525"/>
    </source>
</evidence>
<dbReference type="Pfam" id="PF25023">
    <property type="entry name" value="TEN_YD-shell"/>
    <property type="match status" value="1"/>
</dbReference>
<dbReference type="InterPro" id="IPR022385">
    <property type="entry name" value="Rhs_assc_core"/>
</dbReference>
<dbReference type="PANTHER" id="PTHR32305">
    <property type="match status" value="1"/>
</dbReference>
<evidence type="ECO:0000313" key="7">
    <source>
        <dbReference type="Proteomes" id="UP001221411"/>
    </source>
</evidence>
<evidence type="ECO:0000313" key="6">
    <source>
        <dbReference type="EMBL" id="MDC0746392.1"/>
    </source>
</evidence>
<dbReference type="InterPro" id="IPR050708">
    <property type="entry name" value="T6SS_VgrG/RHS"/>
</dbReference>
<organism evidence="6 7">
    <name type="scientific">Polyangium mundeleinium</name>
    <dbReference type="NCBI Taxonomy" id="2995306"/>
    <lineage>
        <taxon>Bacteria</taxon>
        <taxon>Pseudomonadati</taxon>
        <taxon>Myxococcota</taxon>
        <taxon>Polyangia</taxon>
        <taxon>Polyangiales</taxon>
        <taxon>Polyangiaceae</taxon>
        <taxon>Polyangium</taxon>
    </lineage>
</organism>
<accession>A0ABT5EYP4</accession>
<dbReference type="RefSeq" id="WP_271924774.1">
    <property type="nucleotide sequence ID" value="NZ_JAQNDO010000001.1"/>
</dbReference>
<dbReference type="SUPFAM" id="SSF69318">
    <property type="entry name" value="Integrin alpha N-terminal domain"/>
    <property type="match status" value="1"/>
</dbReference>
<dbReference type="InterPro" id="IPR056823">
    <property type="entry name" value="TEN-like_YD-shell"/>
</dbReference>
<comment type="subcellular location">
    <subcellularLocation>
        <location evidence="1">Secreted</location>
    </subcellularLocation>
</comment>
<protein>
    <submittedName>
        <fullName evidence="6">SpvB/TcaC N-terminal domain-containing protein</fullName>
    </submittedName>
</protein>
<keyword evidence="4" id="KW-0843">Virulence</keyword>
<dbReference type="Pfam" id="PF03534">
    <property type="entry name" value="SpvB"/>
    <property type="match status" value="1"/>
</dbReference>
<comment type="caution">
    <text evidence="6">The sequence shown here is derived from an EMBL/GenBank/DDBJ whole genome shotgun (WGS) entry which is preliminary data.</text>
</comment>
<reference evidence="6 7" key="1">
    <citation type="submission" date="2022-11" db="EMBL/GenBank/DDBJ databases">
        <title>Minimal conservation of predation-associated metabolite biosynthetic gene clusters underscores biosynthetic potential of Myxococcota including descriptions for ten novel species: Archangium lansinium sp. nov., Myxococcus landrumus sp. nov., Nannocystis bai.</title>
        <authorList>
            <person name="Ahearne A."/>
            <person name="Stevens C."/>
            <person name="Dowd S."/>
        </authorList>
    </citation>
    <scope>NUCLEOTIDE SEQUENCE [LARGE SCALE GENOMIC DNA]</scope>
    <source>
        <strain evidence="6 7">RJM3</strain>
    </source>
</reference>
<dbReference type="Proteomes" id="UP001221411">
    <property type="component" value="Unassembled WGS sequence"/>
</dbReference>
<gene>
    <name evidence="6" type="ORF">POL67_34000</name>
</gene>
<dbReference type="PANTHER" id="PTHR32305:SF15">
    <property type="entry name" value="PROTEIN RHSA-RELATED"/>
    <property type="match status" value="1"/>
</dbReference>
<evidence type="ECO:0000256" key="3">
    <source>
        <dbReference type="ARBA" id="ARBA00022737"/>
    </source>
</evidence>
<proteinExistence type="predicted"/>
<dbReference type="InterPro" id="IPR003284">
    <property type="entry name" value="Sal_SpvB"/>
</dbReference>
<dbReference type="Gene3D" id="2.180.10.10">
    <property type="entry name" value="RHS repeat-associated core"/>
    <property type="match status" value="2"/>
</dbReference>